<dbReference type="Pfam" id="PF04413">
    <property type="entry name" value="Glycos_transf_N"/>
    <property type="match status" value="1"/>
</dbReference>
<dbReference type="InterPro" id="IPR007507">
    <property type="entry name" value="Glycos_transf_N"/>
</dbReference>
<sequence length="421" mass="44200">MKPTLLLRLWLGLTRLAPGLPGLLARRAHRRQGADPARLPERFGHASLARPGGRLIWIHAASVGEVVSVSALARRIADLPGLQLLVTTATATGAATVARHLPGALHQFLPVDTPGAVGRFLGHWRPDAALFVEGDFWPRMMLTLARQAIPVALLNARASKTRERVPRSMAVLLAGVDLVTVQAGSLRAEFLSLGIDQGQVHSVGNLKADIPSPVVDDTHCAALRRMAAGRPVWAAALTHPGEEEIVLEALAALDPAPLLLLAPRHPDRADAISAGLQRRGLRFSRHSAGQGDGPPVQVHLIDALGLMGDVYSVADLALIGGSLVEGPGGHAPYEAAAIGCPMLTGPHLRNARADYDALLQAGAVRLVRDAGELGRAVSDLLGDPAALAAMRDAARAEQQRHAGATGRVLDLLTPILAPPTT</sequence>
<keyword evidence="13" id="KW-1185">Reference proteome</keyword>
<feature type="site" description="Transition state stabilizer" evidence="9">
    <location>
        <position position="207"/>
    </location>
</feature>
<dbReference type="InterPro" id="IPR039901">
    <property type="entry name" value="Kdotransferase"/>
</dbReference>
<feature type="domain" description="3-deoxy-D-manno-octulosonic-acid transferase N-terminal" evidence="11">
    <location>
        <begin position="38"/>
        <end position="210"/>
    </location>
</feature>
<feature type="site" description="Transition state stabilizer" evidence="9">
    <location>
        <position position="133"/>
    </location>
</feature>
<evidence type="ECO:0000256" key="1">
    <source>
        <dbReference type="ARBA" id="ARBA00003394"/>
    </source>
</evidence>
<dbReference type="Proteomes" id="UP000648908">
    <property type="component" value="Unassembled WGS sequence"/>
</dbReference>
<name>A0A8K0XZU9_9RHOB</name>
<comment type="pathway">
    <text evidence="2 10">Bacterial outer membrane biogenesis; LPS core biosynthesis.</text>
</comment>
<evidence type="ECO:0000259" key="11">
    <source>
        <dbReference type="Pfam" id="PF04413"/>
    </source>
</evidence>
<dbReference type="GO" id="GO:0009244">
    <property type="term" value="P:lipopolysaccharide core region biosynthetic process"/>
    <property type="evidence" value="ECO:0007669"/>
    <property type="project" value="UniProtKB-UniRule"/>
</dbReference>
<evidence type="ECO:0000256" key="8">
    <source>
        <dbReference type="PIRSR" id="PIRSR639901-1"/>
    </source>
</evidence>
<dbReference type="PANTHER" id="PTHR42755">
    <property type="entry name" value="3-DEOXY-MANNO-OCTULOSONATE CYTIDYLYLTRANSFERASE"/>
    <property type="match status" value="1"/>
</dbReference>
<dbReference type="Gene3D" id="3.40.50.11720">
    <property type="entry name" value="3-Deoxy-D-manno-octulosonic-acid transferase, N-terminal domain"/>
    <property type="match status" value="1"/>
</dbReference>
<dbReference type="GO" id="GO:0009245">
    <property type="term" value="P:lipid A biosynthetic process"/>
    <property type="evidence" value="ECO:0007669"/>
    <property type="project" value="TreeGrafter"/>
</dbReference>
<evidence type="ECO:0000256" key="10">
    <source>
        <dbReference type="RuleBase" id="RU365103"/>
    </source>
</evidence>
<dbReference type="RefSeq" id="WP_202687085.1">
    <property type="nucleotide sequence ID" value="NZ_JAESVN010000001.1"/>
</dbReference>
<evidence type="ECO:0000256" key="3">
    <source>
        <dbReference type="ARBA" id="ARBA00012621"/>
    </source>
</evidence>
<dbReference type="EC" id="2.4.99.12" evidence="3 10"/>
<comment type="similarity">
    <text evidence="10">Belongs to the glycosyltransferase group 1 family.</text>
</comment>
<evidence type="ECO:0000256" key="7">
    <source>
        <dbReference type="ARBA" id="ARBA00049183"/>
    </source>
</evidence>
<dbReference type="GO" id="GO:0043842">
    <property type="term" value="F:Kdo transferase activity"/>
    <property type="evidence" value="ECO:0007669"/>
    <property type="project" value="UniProtKB-EC"/>
</dbReference>
<keyword evidence="10" id="KW-0472">Membrane</keyword>
<dbReference type="GO" id="GO:0005886">
    <property type="term" value="C:plasma membrane"/>
    <property type="evidence" value="ECO:0007669"/>
    <property type="project" value="UniProtKB-SubCell"/>
</dbReference>
<evidence type="ECO:0000313" key="12">
    <source>
        <dbReference type="EMBL" id="MBL4916428.1"/>
    </source>
</evidence>
<evidence type="ECO:0000256" key="4">
    <source>
        <dbReference type="ARBA" id="ARBA00019077"/>
    </source>
</evidence>
<evidence type="ECO:0000256" key="2">
    <source>
        <dbReference type="ARBA" id="ARBA00004713"/>
    </source>
</evidence>
<organism evidence="12 13">
    <name type="scientific">Szabonella alba</name>
    <dbReference type="NCBI Taxonomy" id="2804194"/>
    <lineage>
        <taxon>Bacteria</taxon>
        <taxon>Pseudomonadati</taxon>
        <taxon>Pseudomonadota</taxon>
        <taxon>Alphaproteobacteria</taxon>
        <taxon>Rhodobacterales</taxon>
        <taxon>Paracoccaceae</taxon>
        <taxon>Szabonella</taxon>
    </lineage>
</organism>
<keyword evidence="10" id="KW-0448">Lipopolysaccharide biosynthesis</keyword>
<reference evidence="12" key="1">
    <citation type="submission" date="2021-01" db="EMBL/GenBank/DDBJ databases">
        <title>Tabrizicola alba sp. nov. a motile alkaliphilic bacterium isolated from a soda lake.</title>
        <authorList>
            <person name="Szuroczki S."/>
            <person name="Abbaszade G."/>
            <person name="Schumann P."/>
            <person name="Toth E."/>
        </authorList>
    </citation>
    <scope>NUCLEOTIDE SEQUENCE</scope>
    <source>
        <strain evidence="12">DMG-N-6</strain>
    </source>
</reference>
<dbReference type="Gene3D" id="3.40.50.2000">
    <property type="entry name" value="Glycogen Phosphorylase B"/>
    <property type="match status" value="1"/>
</dbReference>
<keyword evidence="10" id="KW-1003">Cell membrane</keyword>
<keyword evidence="5 10" id="KW-0808">Transferase</keyword>
<protein>
    <recommendedName>
        <fullName evidence="4 10">3-deoxy-D-manno-octulosonic acid transferase</fullName>
        <shortName evidence="10">Kdo transferase</shortName>
        <ecNumber evidence="3 10">2.4.99.12</ecNumber>
    </recommendedName>
    <alternativeName>
        <fullName evidence="6 10">Lipid IV(A) 3-deoxy-D-manno-octulosonic acid transferase</fullName>
    </alternativeName>
</protein>
<comment type="function">
    <text evidence="1 10">Involved in lipopolysaccharide (LPS) biosynthesis. Catalyzes the transfer of 3-deoxy-D-manno-octulosonate (Kdo) residue(s) from CMP-Kdo to lipid IV(A), the tetraacyldisaccharide-1,4'-bisphosphate precursor of lipid A.</text>
</comment>
<feature type="active site" description="Proton acceptor" evidence="8">
    <location>
        <position position="65"/>
    </location>
</feature>
<evidence type="ECO:0000256" key="9">
    <source>
        <dbReference type="PIRSR" id="PIRSR639901-2"/>
    </source>
</evidence>
<gene>
    <name evidence="12" type="ORF">JL811_04265</name>
</gene>
<dbReference type="EMBL" id="JAESVN010000001">
    <property type="protein sequence ID" value="MBL4916428.1"/>
    <property type="molecule type" value="Genomic_DNA"/>
</dbReference>
<comment type="subcellular location">
    <subcellularLocation>
        <location evidence="10">Cell membrane</location>
    </subcellularLocation>
</comment>
<dbReference type="AlphaFoldDB" id="A0A8K0XZU9"/>
<dbReference type="InterPro" id="IPR038107">
    <property type="entry name" value="Glycos_transf_N_sf"/>
</dbReference>
<dbReference type="SUPFAM" id="SSF53756">
    <property type="entry name" value="UDP-Glycosyltransferase/glycogen phosphorylase"/>
    <property type="match status" value="1"/>
</dbReference>
<comment type="catalytic activity">
    <reaction evidence="7 10">
        <text>lipid IVA (E. coli) + CMP-3-deoxy-beta-D-manno-octulosonate = alpha-Kdo-(2-&gt;6)-lipid IVA (E. coli) + CMP + H(+)</text>
        <dbReference type="Rhea" id="RHEA:28066"/>
        <dbReference type="ChEBI" id="CHEBI:15378"/>
        <dbReference type="ChEBI" id="CHEBI:58603"/>
        <dbReference type="ChEBI" id="CHEBI:60364"/>
        <dbReference type="ChEBI" id="CHEBI:60377"/>
        <dbReference type="ChEBI" id="CHEBI:85987"/>
        <dbReference type="EC" id="2.4.99.12"/>
    </reaction>
</comment>
<evidence type="ECO:0000256" key="5">
    <source>
        <dbReference type="ARBA" id="ARBA00022679"/>
    </source>
</evidence>
<evidence type="ECO:0000256" key="6">
    <source>
        <dbReference type="ARBA" id="ARBA00031445"/>
    </source>
</evidence>
<comment type="caution">
    <text evidence="12">The sequence shown here is derived from an EMBL/GenBank/DDBJ whole genome shotgun (WGS) entry which is preliminary data.</text>
</comment>
<proteinExistence type="inferred from homology"/>
<accession>A0A8K0XZU9</accession>
<dbReference type="PANTHER" id="PTHR42755:SF1">
    <property type="entry name" value="3-DEOXY-D-MANNO-OCTULOSONIC ACID TRANSFERASE, MITOCHONDRIAL-RELATED"/>
    <property type="match status" value="1"/>
</dbReference>
<dbReference type="UniPathway" id="UPA00958"/>
<evidence type="ECO:0000313" key="13">
    <source>
        <dbReference type="Proteomes" id="UP000648908"/>
    </source>
</evidence>